<dbReference type="InterPro" id="IPR024558">
    <property type="entry name" value="ComZ"/>
</dbReference>
<protein>
    <submittedName>
        <fullName evidence="1">Competence protein ComG</fullName>
    </submittedName>
</protein>
<dbReference type="AlphaFoldDB" id="A0A6L3V6Z4"/>
<evidence type="ECO:0000313" key="2">
    <source>
        <dbReference type="Proteomes" id="UP000481030"/>
    </source>
</evidence>
<gene>
    <name evidence="1" type="ORF">F7731_06165</name>
</gene>
<sequence>MYSTNKTMEFMQIAMKYIPEAKQQLDEAGVELSLEMMQPFMSLFTKVMNEAYEMGKADALAEKE</sequence>
<dbReference type="RefSeq" id="WP_151533892.1">
    <property type="nucleotide sequence ID" value="NZ_WBOS01000002.1"/>
</dbReference>
<dbReference type="EMBL" id="WBOS01000002">
    <property type="protein sequence ID" value="KAB2337204.1"/>
    <property type="molecule type" value="Genomic_DNA"/>
</dbReference>
<dbReference type="OrthoDB" id="2887077at2"/>
<reference evidence="1 2" key="1">
    <citation type="journal article" date="2016" name="Antonie Van Leeuwenhoek">
        <title>Bacillus depressus sp. nov., isolated from soil of a sunflower field.</title>
        <authorList>
            <person name="Wei X."/>
            <person name="Xin D."/>
            <person name="Xin Y."/>
            <person name="Zhang H."/>
            <person name="Wang T."/>
            <person name="Zhang J."/>
        </authorList>
    </citation>
    <scope>NUCLEOTIDE SEQUENCE [LARGE SCALE GENOMIC DNA]</scope>
    <source>
        <strain evidence="1 2">BZ1</strain>
    </source>
</reference>
<comment type="caution">
    <text evidence="1">The sequence shown here is derived from an EMBL/GenBank/DDBJ whole genome shotgun (WGS) entry which is preliminary data.</text>
</comment>
<keyword evidence="2" id="KW-1185">Reference proteome</keyword>
<proteinExistence type="predicted"/>
<organism evidence="1 2">
    <name type="scientific">Cytobacillus depressus</name>
    <dbReference type="NCBI Taxonomy" id="1602942"/>
    <lineage>
        <taxon>Bacteria</taxon>
        <taxon>Bacillati</taxon>
        <taxon>Bacillota</taxon>
        <taxon>Bacilli</taxon>
        <taxon>Bacillales</taxon>
        <taxon>Bacillaceae</taxon>
        <taxon>Cytobacillus</taxon>
    </lineage>
</organism>
<accession>A0A6L3V6Z4</accession>
<dbReference type="Pfam" id="PF10815">
    <property type="entry name" value="ComZ"/>
    <property type="match status" value="1"/>
</dbReference>
<dbReference type="Proteomes" id="UP000481030">
    <property type="component" value="Unassembled WGS sequence"/>
</dbReference>
<evidence type="ECO:0000313" key="1">
    <source>
        <dbReference type="EMBL" id="KAB2337204.1"/>
    </source>
</evidence>
<name>A0A6L3V6Z4_9BACI</name>